<feature type="region of interest" description="Disordered" evidence="1">
    <location>
        <begin position="272"/>
        <end position="292"/>
    </location>
</feature>
<dbReference type="Proteomes" id="UP000283644">
    <property type="component" value="Unassembled WGS sequence"/>
</dbReference>
<evidence type="ECO:0000313" key="3">
    <source>
        <dbReference type="Proteomes" id="UP000283644"/>
    </source>
</evidence>
<proteinExistence type="predicted"/>
<dbReference type="AlphaFoldDB" id="A0A417Y387"/>
<comment type="caution">
    <text evidence="2">The sequence shown here is derived from an EMBL/GenBank/DDBJ whole genome shotgun (WGS) entry which is preliminary data.</text>
</comment>
<organism evidence="2 3">
    <name type="scientific">Nocardioides immobilis</name>
    <dbReference type="NCBI Taxonomy" id="2049295"/>
    <lineage>
        <taxon>Bacteria</taxon>
        <taxon>Bacillati</taxon>
        <taxon>Actinomycetota</taxon>
        <taxon>Actinomycetes</taxon>
        <taxon>Propionibacteriales</taxon>
        <taxon>Nocardioidaceae</taxon>
        <taxon>Nocardioides</taxon>
    </lineage>
</organism>
<keyword evidence="3" id="KW-1185">Reference proteome</keyword>
<accession>A0A417Y387</accession>
<dbReference type="EMBL" id="QXGH01000014">
    <property type="protein sequence ID" value="RHW27027.1"/>
    <property type="molecule type" value="Genomic_DNA"/>
</dbReference>
<name>A0A417Y387_9ACTN</name>
<sequence length="412" mass="45117">MTAVQQRVSLALLDPGREQFVVELFCDLAALSQEGQCSVELAETDRQVARREQPVPTAAGGSGREVQCPHQIQQSLLEMAGVPPGPERCRDVQSGVGLSRMAEAELDGGADVVVLPAQPEVPLALVRGEVLPVEPVGQAPVVVPVPEVDRVDLRRRQPSSAVLADRLQHPVPGVSVLHVVLADDDRLADQPGQQLEHVFAGHAVARTDLLGRLQVEPAREDRQARPQQLLLGRAEVEAPSDCRVERLMSGRAGAAPSREQLEAVLQPVQDLRRRQCSQPDRGELEGERQPVQPLAQLDDRPPVLLGDLELGIHRPSPLHEESHRLIVRSLADGHRGILRDGQRWHREDLFALDIEHVPTGRQHPKAWCLSKQLAHHDRAGLGQMLAAVEHDKQLLLLQVIGQVGQRVSGHVT</sequence>
<evidence type="ECO:0000256" key="1">
    <source>
        <dbReference type="SAM" id="MobiDB-lite"/>
    </source>
</evidence>
<protein>
    <submittedName>
        <fullName evidence="2">Uncharacterized protein</fullName>
    </submittedName>
</protein>
<reference evidence="2 3" key="1">
    <citation type="submission" date="2018-09" db="EMBL/GenBank/DDBJ databases">
        <title>Genome sequencing of Nocardioides immobilis CCTCC AB 2017083 for comparison to Nocardioides silvaticus.</title>
        <authorList>
            <person name="Li C."/>
            <person name="Wang G."/>
        </authorList>
    </citation>
    <scope>NUCLEOTIDE SEQUENCE [LARGE SCALE GENOMIC DNA]</scope>
    <source>
        <strain evidence="2 3">CCTCC AB 2017083</strain>
    </source>
</reference>
<gene>
    <name evidence="2" type="ORF">D0Z08_10125</name>
</gene>
<evidence type="ECO:0000313" key="2">
    <source>
        <dbReference type="EMBL" id="RHW27027.1"/>
    </source>
</evidence>